<dbReference type="PROSITE" id="PS51737">
    <property type="entry name" value="RECOMBINASE_DNA_BIND"/>
    <property type="match status" value="1"/>
</dbReference>
<feature type="domain" description="Resolvase/invertase-type recombinase catalytic" evidence="2">
    <location>
        <begin position="6"/>
        <end position="154"/>
    </location>
</feature>
<dbReference type="InterPro" id="IPR036162">
    <property type="entry name" value="Resolvase-like_N_sf"/>
</dbReference>
<dbReference type="SUPFAM" id="SSF53041">
    <property type="entry name" value="Resolvase-like"/>
    <property type="match status" value="1"/>
</dbReference>
<sequence>MTETLRVAVYARISEDGTGEGAGVDRQVRDAEALAELRGWEVVERFHDNDISALRGRHRPGYEALLQAVARGAVDRVLVWQTSRLWRNRSERARDIDTFAEARVGIIAVKGPDLDLSTAYGRGMAGLLGEFDTMESEVKSERVAAAAADRARRGVPNGGLGYGWIKTEDGAWIVNEAEAAVVREVTDRLLAGESLHGITDDLNARGVPSPGSRENRRRATSNPNGTRWGRSSVKKIATRPANAAIRVHHRGKPTETMTDGQWPAIVPRDRWERIAARFAPDPGRTSTPRPGARKHLLSFSEVGACGVCGSHLRVKTMKPKKPTQSPQTLYACDAKSQCTGRNQAKVDDLVAAVVVGRLGQPDALAWLAGDDERAREAGERVEALQARLDGAADRYAEGGLDLAQLERITEKIKPQINAAERDRLAHLSTIDADRLAILAGPQARQSWNALNASQRHDLLLALGVRVKIDRAGRGPVFRPESVRVEWVRS</sequence>
<dbReference type="InterPro" id="IPR006119">
    <property type="entry name" value="Resolv_N"/>
</dbReference>
<dbReference type="InterPro" id="IPR011109">
    <property type="entry name" value="DNA_bind_recombinase_dom"/>
</dbReference>
<dbReference type="CDD" id="cd00338">
    <property type="entry name" value="Ser_Recombinase"/>
    <property type="match status" value="1"/>
</dbReference>
<dbReference type="InterPro" id="IPR050639">
    <property type="entry name" value="SSR_resolvase"/>
</dbReference>
<protein>
    <submittedName>
        <fullName evidence="4">Recombinase family protein</fullName>
    </submittedName>
</protein>
<dbReference type="Proteomes" id="UP001056455">
    <property type="component" value="Chromosome"/>
</dbReference>
<name>A0ABY4YP86_9MICO</name>
<feature type="domain" description="Recombinase" evidence="3">
    <location>
        <begin position="161"/>
        <end position="285"/>
    </location>
</feature>
<dbReference type="Pfam" id="PF07508">
    <property type="entry name" value="Recombinase"/>
    <property type="match status" value="1"/>
</dbReference>
<proteinExistence type="predicted"/>
<feature type="region of interest" description="Disordered" evidence="1">
    <location>
        <begin position="199"/>
        <end position="230"/>
    </location>
</feature>
<evidence type="ECO:0000256" key="1">
    <source>
        <dbReference type="SAM" id="MobiDB-lite"/>
    </source>
</evidence>
<organism evidence="4 5">
    <name type="scientific">Ornithinimicrobium faecis</name>
    <dbReference type="NCBI Taxonomy" id="2934158"/>
    <lineage>
        <taxon>Bacteria</taxon>
        <taxon>Bacillati</taxon>
        <taxon>Actinomycetota</taxon>
        <taxon>Actinomycetes</taxon>
        <taxon>Micrococcales</taxon>
        <taxon>Ornithinimicrobiaceae</taxon>
        <taxon>Ornithinimicrobium</taxon>
    </lineage>
</organism>
<dbReference type="InterPro" id="IPR038109">
    <property type="entry name" value="DNA_bind_recomb_sf"/>
</dbReference>
<evidence type="ECO:0000313" key="5">
    <source>
        <dbReference type="Proteomes" id="UP001056455"/>
    </source>
</evidence>
<dbReference type="Pfam" id="PF00239">
    <property type="entry name" value="Resolvase"/>
    <property type="match status" value="1"/>
</dbReference>
<evidence type="ECO:0000259" key="2">
    <source>
        <dbReference type="PROSITE" id="PS51736"/>
    </source>
</evidence>
<evidence type="ECO:0000313" key="4">
    <source>
        <dbReference type="EMBL" id="USQ78300.1"/>
    </source>
</evidence>
<dbReference type="Gene3D" id="3.40.50.1390">
    <property type="entry name" value="Resolvase, N-terminal catalytic domain"/>
    <property type="match status" value="1"/>
</dbReference>
<dbReference type="PROSITE" id="PS51736">
    <property type="entry name" value="RECOMBINASES_3"/>
    <property type="match status" value="1"/>
</dbReference>
<dbReference type="EMBL" id="CP099489">
    <property type="protein sequence ID" value="USQ78300.1"/>
    <property type="molecule type" value="Genomic_DNA"/>
</dbReference>
<keyword evidence="5" id="KW-1185">Reference proteome</keyword>
<gene>
    <name evidence="4" type="ORF">NF556_11610</name>
</gene>
<reference evidence="4" key="1">
    <citation type="submission" date="2022-06" db="EMBL/GenBank/DDBJ databases">
        <title>Ornithinimicrobium HY1793.</title>
        <authorList>
            <person name="Huang Y."/>
        </authorList>
    </citation>
    <scope>NUCLEOTIDE SEQUENCE</scope>
    <source>
        <strain evidence="4">HY1793</strain>
    </source>
</reference>
<accession>A0ABY4YP86</accession>
<dbReference type="PANTHER" id="PTHR30461">
    <property type="entry name" value="DNA-INVERTASE FROM LAMBDOID PROPHAGE"/>
    <property type="match status" value="1"/>
</dbReference>
<dbReference type="SMART" id="SM00857">
    <property type="entry name" value="Resolvase"/>
    <property type="match status" value="1"/>
</dbReference>
<dbReference type="RefSeq" id="WP_252591098.1">
    <property type="nucleotide sequence ID" value="NZ_CP099489.1"/>
</dbReference>
<evidence type="ECO:0000259" key="3">
    <source>
        <dbReference type="PROSITE" id="PS51737"/>
    </source>
</evidence>
<dbReference type="Gene3D" id="3.90.1750.20">
    <property type="entry name" value="Putative Large Serine Recombinase, Chain B, Domain 2"/>
    <property type="match status" value="1"/>
</dbReference>
<dbReference type="PANTHER" id="PTHR30461:SF23">
    <property type="entry name" value="DNA RECOMBINASE-RELATED"/>
    <property type="match status" value="1"/>
</dbReference>